<dbReference type="InterPro" id="IPR029058">
    <property type="entry name" value="AB_hydrolase_fold"/>
</dbReference>
<name>A0ABQ1AET7_9EURO</name>
<feature type="domain" description="Phospholipase/carboxylesterase/thioesterase" evidence="3">
    <location>
        <begin position="18"/>
        <end position="154"/>
    </location>
</feature>
<organism evidence="4 5">
    <name type="scientific">Aspergillus udagawae</name>
    <dbReference type="NCBI Taxonomy" id="91492"/>
    <lineage>
        <taxon>Eukaryota</taxon>
        <taxon>Fungi</taxon>
        <taxon>Dikarya</taxon>
        <taxon>Ascomycota</taxon>
        <taxon>Pezizomycotina</taxon>
        <taxon>Eurotiomycetes</taxon>
        <taxon>Eurotiomycetidae</taxon>
        <taxon>Eurotiales</taxon>
        <taxon>Aspergillaceae</taxon>
        <taxon>Aspergillus</taxon>
        <taxon>Aspergillus subgen. Fumigati</taxon>
    </lineage>
</organism>
<reference evidence="4 5" key="1">
    <citation type="submission" date="2020-01" db="EMBL/GenBank/DDBJ databases">
        <title>Draft genome sequence of Aspergillus udagawae IFM 53868.</title>
        <authorList>
            <person name="Takahashi H."/>
            <person name="Yaguchi T."/>
        </authorList>
    </citation>
    <scope>NUCLEOTIDE SEQUENCE [LARGE SCALE GENOMIC DNA]</scope>
    <source>
        <strain evidence="4 5">IFM 53868</strain>
    </source>
</reference>
<protein>
    <submittedName>
        <fullName evidence="4">Acyl-protein thioesterase 1</fullName>
    </submittedName>
</protein>
<proteinExistence type="inferred from homology"/>
<dbReference type="PANTHER" id="PTHR10655:SF63">
    <property type="entry name" value="PHOSPHOLIPASE_CARBOXYLESTERASE_THIOESTERASE DOMAIN-CONTAINING PROTEIN"/>
    <property type="match status" value="1"/>
</dbReference>
<feature type="region of interest" description="Disordered" evidence="2">
    <location>
        <begin position="162"/>
        <end position="187"/>
    </location>
</feature>
<dbReference type="EMBL" id="BLKG01000020">
    <property type="protein sequence ID" value="GFF80415.1"/>
    <property type="molecule type" value="Genomic_DNA"/>
</dbReference>
<dbReference type="InterPro" id="IPR003140">
    <property type="entry name" value="PLipase/COase/thioEstase"/>
</dbReference>
<comment type="caution">
    <text evidence="4">The sequence shown here is derived from an EMBL/GenBank/DDBJ whole genome shotgun (WGS) entry which is preliminary data.</text>
</comment>
<evidence type="ECO:0000256" key="2">
    <source>
        <dbReference type="SAM" id="MobiDB-lite"/>
    </source>
</evidence>
<dbReference type="SUPFAM" id="SSF53474">
    <property type="entry name" value="alpha/beta-Hydrolases"/>
    <property type="match status" value="1"/>
</dbReference>
<dbReference type="Proteomes" id="UP000465266">
    <property type="component" value="Unassembled WGS sequence"/>
</dbReference>
<keyword evidence="5" id="KW-1185">Reference proteome</keyword>
<comment type="similarity">
    <text evidence="1">Belongs to the AB hydrolase superfamily. AB hydrolase 2 family.</text>
</comment>
<gene>
    <name evidence="4" type="ORF">IFM53868_02853</name>
</gene>
<evidence type="ECO:0000259" key="3">
    <source>
        <dbReference type="Pfam" id="PF02230"/>
    </source>
</evidence>
<dbReference type="PANTHER" id="PTHR10655">
    <property type="entry name" value="LYSOPHOSPHOLIPASE-RELATED"/>
    <property type="match status" value="1"/>
</dbReference>
<dbReference type="Pfam" id="PF02230">
    <property type="entry name" value="Abhydrolase_2"/>
    <property type="match status" value="1"/>
</dbReference>
<sequence length="451" mass="50053">MPPSKTYPSPLVIPPLRNDQHTHTIILLHGRGSNGEDFGHVFIESTDIAQRLPTTKFIFPTASRRRSTVMKRIPINQCEFLRRLVDEEAKLLSNDSAVGDGYSRIVIGGLSQGCAAAVFCLLGGFPSASEYGEGKHLGGYIGMSGWVPVEREISGLLKMEEGNQGESKSGTEEDDDDPFAHDTDGDDVPAHIQAVNHIRDILGMPPFQSDADDSENALRASHLKTPVFLGHGSADPSVSIDLGRRMASILSDGFGMDVTCKAYEEFGHWPGFLIEKGFTEDLNQRLSPTERLQDLALKALLEEKLCPYQTYERWVLNFYTMRSKILAALPRPVQVVVGNIIYRKVTRNLQGQGIMAFTEDEICAFRQEIWESLNALVAEAQAKQSDRDGPFWIWGGEGPTEVDAVLFAFTATVLVCDAAPASKEIIKDYPAVVNYARRIHDKYFPEYGLWK</sequence>
<dbReference type="InterPro" id="IPR050565">
    <property type="entry name" value="LYPA1-2/EST-like"/>
</dbReference>
<dbReference type="Gene3D" id="3.40.50.1820">
    <property type="entry name" value="alpha/beta hydrolase"/>
    <property type="match status" value="1"/>
</dbReference>
<evidence type="ECO:0000313" key="4">
    <source>
        <dbReference type="EMBL" id="GFF80415.1"/>
    </source>
</evidence>
<evidence type="ECO:0000256" key="1">
    <source>
        <dbReference type="ARBA" id="ARBA00006499"/>
    </source>
</evidence>
<evidence type="ECO:0000313" key="5">
    <source>
        <dbReference type="Proteomes" id="UP000465266"/>
    </source>
</evidence>
<accession>A0ABQ1AET7</accession>